<comment type="caution">
    <text evidence="1">The sequence shown here is derived from an EMBL/GenBank/DDBJ whole genome shotgun (WGS) entry which is preliminary data.</text>
</comment>
<dbReference type="AlphaFoldDB" id="C5TBE2"/>
<protein>
    <submittedName>
        <fullName evidence="1">Uncharacterized protein</fullName>
    </submittedName>
</protein>
<dbReference type="Proteomes" id="UP000003856">
    <property type="component" value="Unassembled WGS sequence"/>
</dbReference>
<keyword evidence="2" id="KW-1185">Reference proteome</keyword>
<evidence type="ECO:0000313" key="2">
    <source>
        <dbReference type="Proteomes" id="UP000003856"/>
    </source>
</evidence>
<proteinExistence type="predicted"/>
<gene>
    <name evidence="1" type="ORF">AcdelDRAFT_4222</name>
</gene>
<evidence type="ECO:0000313" key="1">
    <source>
        <dbReference type="EMBL" id="EER58204.1"/>
    </source>
</evidence>
<reference evidence="1 2" key="1">
    <citation type="submission" date="2009-05" db="EMBL/GenBank/DDBJ databases">
        <title>The draft genome of Acidovorax delafieldii 2AN.</title>
        <authorList>
            <consortium name="US DOE Joint Genome Institute (JGI-PGF)"/>
            <person name="Lucas S."/>
            <person name="Copeland A."/>
            <person name="Lapidus A."/>
            <person name="Glavina del Rio T."/>
            <person name="Tice H."/>
            <person name="Bruce D."/>
            <person name="Goodwin L."/>
            <person name="Pitluck S."/>
            <person name="Larimer F."/>
            <person name="Land M.L."/>
            <person name="Hauser L."/>
            <person name="Shelobolina E.S."/>
            <person name="Picardal F."/>
            <person name="Roden E."/>
            <person name="Emerson D."/>
        </authorList>
    </citation>
    <scope>NUCLEOTIDE SEQUENCE [LARGE SCALE GENOMIC DNA]</scope>
    <source>
        <strain evidence="1 2">2AN</strain>
    </source>
</reference>
<dbReference type="EMBL" id="ACQT01000325">
    <property type="protein sequence ID" value="EER58204.1"/>
    <property type="molecule type" value="Genomic_DNA"/>
</dbReference>
<accession>C5TBE2</accession>
<dbReference type="PATRIC" id="fig|573060.9.peg.707"/>
<name>C5TBE2_ACIDE</name>
<sequence>MKCIPLSRAAASLFSHSAVHCGKGDDATAAGRPLRGVCQPRARQFYPLRTLRSTTES</sequence>
<organism evidence="1 2">
    <name type="scientific">Acidovorax delafieldii 2AN</name>
    <dbReference type="NCBI Taxonomy" id="573060"/>
    <lineage>
        <taxon>Bacteria</taxon>
        <taxon>Pseudomonadati</taxon>
        <taxon>Pseudomonadota</taxon>
        <taxon>Betaproteobacteria</taxon>
        <taxon>Burkholderiales</taxon>
        <taxon>Comamonadaceae</taxon>
        <taxon>Acidovorax</taxon>
    </lineage>
</organism>